<gene>
    <name evidence="3" type="ORF">BJ322DRAFT_1112846</name>
</gene>
<keyword evidence="4" id="KW-1185">Reference proteome</keyword>
<reference evidence="3" key="1">
    <citation type="journal article" date="2020" name="Nat. Commun.">
        <title>Large-scale genome sequencing of mycorrhizal fungi provides insights into the early evolution of symbiotic traits.</title>
        <authorList>
            <person name="Miyauchi S."/>
            <person name="Kiss E."/>
            <person name="Kuo A."/>
            <person name="Drula E."/>
            <person name="Kohler A."/>
            <person name="Sanchez-Garcia M."/>
            <person name="Morin E."/>
            <person name="Andreopoulos B."/>
            <person name="Barry K.W."/>
            <person name="Bonito G."/>
            <person name="Buee M."/>
            <person name="Carver A."/>
            <person name="Chen C."/>
            <person name="Cichocki N."/>
            <person name="Clum A."/>
            <person name="Culley D."/>
            <person name="Crous P.W."/>
            <person name="Fauchery L."/>
            <person name="Girlanda M."/>
            <person name="Hayes R.D."/>
            <person name="Keri Z."/>
            <person name="LaButti K."/>
            <person name="Lipzen A."/>
            <person name="Lombard V."/>
            <person name="Magnuson J."/>
            <person name="Maillard F."/>
            <person name="Murat C."/>
            <person name="Nolan M."/>
            <person name="Ohm R.A."/>
            <person name="Pangilinan J."/>
            <person name="Pereira M.F."/>
            <person name="Perotto S."/>
            <person name="Peter M."/>
            <person name="Pfister S."/>
            <person name="Riley R."/>
            <person name="Sitrit Y."/>
            <person name="Stielow J.B."/>
            <person name="Szollosi G."/>
            <person name="Zifcakova L."/>
            <person name="Stursova M."/>
            <person name="Spatafora J.W."/>
            <person name="Tedersoo L."/>
            <person name="Vaario L.M."/>
            <person name="Yamada A."/>
            <person name="Yan M."/>
            <person name="Wang P."/>
            <person name="Xu J."/>
            <person name="Bruns T."/>
            <person name="Baldrian P."/>
            <person name="Vilgalys R."/>
            <person name="Dunand C."/>
            <person name="Henrissat B."/>
            <person name="Grigoriev I.V."/>
            <person name="Hibbett D."/>
            <person name="Nagy L.G."/>
            <person name="Martin F.M."/>
        </authorList>
    </citation>
    <scope>NUCLEOTIDE SEQUENCE</scope>
    <source>
        <strain evidence="3">UH-Tt-Lm1</strain>
    </source>
</reference>
<dbReference type="OrthoDB" id="3351491at2759"/>
<accession>A0A9P6H601</accession>
<sequence>MAWNIRGLENPSSDEFLNNPDLRQIAAFFLGWVFIYSVQIILSSPLLQEDFVRACFSFFSLVTNPIKRRHESNDVEAPTHAEPANAPRRSPRHNTAFNSSSDISRLKIQEDNALLITLALCFTCASVAHFASLLQYPTTGNVACAFVVAWGGTAAQAGRLTGLLILSLELKKLAVRRKEIYIFWVSLLILLGLTFANNAVAVGTLRPVPSLRISLCYRRHFAPTGLASSLALILAELYLVARFIFLISSKGLGWLSQLDLLGDSRMSRALSLLLLDVLTITSATKPTNLLVDFVPFAIGAMVVLFAFNSGSPKKEKETAPSLWSYYHETRRFALYPTPAPSVAPTLSIRRMSERTTHTTPLPNTHSSEHEPPPAPTRSALSLRVALRNFTTQEQENSRAVIDGHTMIRAESPTLSSPATVQSRTRSSVLRLFHIRSENPGTQSARQSLRNGKRPQMALFINPEKEVPHLPESSATSESGYYAADSLRMPTPRKRSNRTKRSSTSSGLTYMTPNSHKIIPSRRPSYLLSPSRSFQQSMASTPRTPIPTWEDMYRQLGLQFDPSTHLAPYALGSFHRVYRKITHAAPAWVDEVSADNSTFFIGQHSARGAKEGHKGTPTLSYDIEASKQSLRDGV</sequence>
<feature type="transmembrane region" description="Helical" evidence="2">
    <location>
        <begin position="289"/>
        <end position="307"/>
    </location>
</feature>
<dbReference type="EMBL" id="WIUZ02000017">
    <property type="protein sequence ID" value="KAF9780175.1"/>
    <property type="molecule type" value="Genomic_DNA"/>
</dbReference>
<keyword evidence="2" id="KW-0472">Membrane</keyword>
<feature type="region of interest" description="Disordered" evidence="1">
    <location>
        <begin position="355"/>
        <end position="377"/>
    </location>
</feature>
<feature type="region of interest" description="Disordered" evidence="1">
    <location>
        <begin position="465"/>
        <end position="521"/>
    </location>
</feature>
<proteinExistence type="predicted"/>
<feature type="transmembrane region" description="Helical" evidence="2">
    <location>
        <begin position="140"/>
        <end position="168"/>
    </location>
</feature>
<feature type="transmembrane region" description="Helical" evidence="2">
    <location>
        <begin position="25"/>
        <end position="47"/>
    </location>
</feature>
<keyword evidence="2" id="KW-0812">Transmembrane</keyword>
<dbReference type="AlphaFoldDB" id="A0A9P6H601"/>
<keyword evidence="2" id="KW-1133">Transmembrane helix</keyword>
<evidence type="ECO:0000313" key="3">
    <source>
        <dbReference type="EMBL" id="KAF9780175.1"/>
    </source>
</evidence>
<dbReference type="Proteomes" id="UP000736335">
    <property type="component" value="Unassembled WGS sequence"/>
</dbReference>
<feature type="compositionally biased region" description="Basic residues" evidence="1">
    <location>
        <begin position="490"/>
        <end position="500"/>
    </location>
</feature>
<evidence type="ECO:0000256" key="1">
    <source>
        <dbReference type="SAM" id="MobiDB-lite"/>
    </source>
</evidence>
<reference evidence="3" key="2">
    <citation type="submission" date="2020-11" db="EMBL/GenBank/DDBJ databases">
        <authorList>
            <consortium name="DOE Joint Genome Institute"/>
            <person name="Kuo A."/>
            <person name="Miyauchi S."/>
            <person name="Kiss E."/>
            <person name="Drula E."/>
            <person name="Kohler A."/>
            <person name="Sanchez-Garcia M."/>
            <person name="Andreopoulos B."/>
            <person name="Barry K.W."/>
            <person name="Bonito G."/>
            <person name="Buee M."/>
            <person name="Carver A."/>
            <person name="Chen C."/>
            <person name="Cichocki N."/>
            <person name="Clum A."/>
            <person name="Culley D."/>
            <person name="Crous P.W."/>
            <person name="Fauchery L."/>
            <person name="Girlanda M."/>
            <person name="Hayes R."/>
            <person name="Keri Z."/>
            <person name="Labutti K."/>
            <person name="Lipzen A."/>
            <person name="Lombard V."/>
            <person name="Magnuson J."/>
            <person name="Maillard F."/>
            <person name="Morin E."/>
            <person name="Murat C."/>
            <person name="Nolan M."/>
            <person name="Ohm R."/>
            <person name="Pangilinan J."/>
            <person name="Pereira M."/>
            <person name="Perotto S."/>
            <person name="Peter M."/>
            <person name="Riley R."/>
            <person name="Sitrit Y."/>
            <person name="Stielow B."/>
            <person name="Szollosi G."/>
            <person name="Zifcakova L."/>
            <person name="Stursova M."/>
            <person name="Spatafora J.W."/>
            <person name="Tedersoo L."/>
            <person name="Vaario L.-M."/>
            <person name="Yamada A."/>
            <person name="Yan M."/>
            <person name="Wang P."/>
            <person name="Xu J."/>
            <person name="Bruns T."/>
            <person name="Baldrian P."/>
            <person name="Vilgalys R."/>
            <person name="Henrissat B."/>
            <person name="Grigoriev I.V."/>
            <person name="Hibbett D."/>
            <person name="Nagy L.G."/>
            <person name="Martin F.M."/>
        </authorList>
    </citation>
    <scope>NUCLEOTIDE SEQUENCE</scope>
    <source>
        <strain evidence="3">UH-Tt-Lm1</strain>
    </source>
</reference>
<name>A0A9P6H601_9AGAM</name>
<feature type="region of interest" description="Disordered" evidence="1">
    <location>
        <begin position="71"/>
        <end position="98"/>
    </location>
</feature>
<evidence type="ECO:0000313" key="4">
    <source>
        <dbReference type="Proteomes" id="UP000736335"/>
    </source>
</evidence>
<comment type="caution">
    <text evidence="3">The sequence shown here is derived from an EMBL/GenBank/DDBJ whole genome shotgun (WGS) entry which is preliminary data.</text>
</comment>
<organism evidence="3 4">
    <name type="scientific">Thelephora terrestris</name>
    <dbReference type="NCBI Taxonomy" id="56493"/>
    <lineage>
        <taxon>Eukaryota</taxon>
        <taxon>Fungi</taxon>
        <taxon>Dikarya</taxon>
        <taxon>Basidiomycota</taxon>
        <taxon>Agaricomycotina</taxon>
        <taxon>Agaricomycetes</taxon>
        <taxon>Thelephorales</taxon>
        <taxon>Thelephoraceae</taxon>
        <taxon>Thelephora</taxon>
    </lineage>
</organism>
<feature type="transmembrane region" description="Helical" evidence="2">
    <location>
        <begin position="180"/>
        <end position="201"/>
    </location>
</feature>
<feature type="transmembrane region" description="Helical" evidence="2">
    <location>
        <begin position="113"/>
        <end position="134"/>
    </location>
</feature>
<evidence type="ECO:0000256" key="2">
    <source>
        <dbReference type="SAM" id="Phobius"/>
    </source>
</evidence>
<protein>
    <submittedName>
        <fullName evidence="3">Uncharacterized protein</fullName>
    </submittedName>
</protein>
<feature type="transmembrane region" description="Helical" evidence="2">
    <location>
        <begin position="221"/>
        <end position="245"/>
    </location>
</feature>